<dbReference type="OrthoDB" id="2262349at2759"/>
<dbReference type="Proteomes" id="UP000324222">
    <property type="component" value="Unassembled WGS sequence"/>
</dbReference>
<sequence>MAERVEGCGGAVAVSCSGEIGVGFSTPRMPWAYVKDRVLHYGIHPGQHMKEDL</sequence>
<keyword evidence="2" id="KW-1185">Reference proteome</keyword>
<proteinExistence type="predicted"/>
<evidence type="ECO:0000313" key="2">
    <source>
        <dbReference type="Proteomes" id="UP000324222"/>
    </source>
</evidence>
<protein>
    <submittedName>
        <fullName evidence="1">Putative isoaspartyl peptidase/L-asparaginase</fullName>
    </submittedName>
</protein>
<dbReference type="EMBL" id="VSRR010111854">
    <property type="protein sequence ID" value="MPC97880.1"/>
    <property type="molecule type" value="Genomic_DNA"/>
</dbReference>
<reference evidence="1 2" key="1">
    <citation type="submission" date="2019-05" db="EMBL/GenBank/DDBJ databases">
        <title>Another draft genome of Portunus trituberculatus and its Hox gene families provides insights of decapod evolution.</title>
        <authorList>
            <person name="Jeong J.-H."/>
            <person name="Song I."/>
            <person name="Kim S."/>
            <person name="Choi T."/>
            <person name="Kim D."/>
            <person name="Ryu S."/>
            <person name="Kim W."/>
        </authorList>
    </citation>
    <scope>NUCLEOTIDE SEQUENCE [LARGE SCALE GENOMIC DNA]</scope>
    <source>
        <tissue evidence="1">Muscle</tissue>
    </source>
</reference>
<evidence type="ECO:0000313" key="1">
    <source>
        <dbReference type="EMBL" id="MPC97880.1"/>
    </source>
</evidence>
<accession>A0A5B7JM66</accession>
<name>A0A5B7JM66_PORTR</name>
<gene>
    <name evidence="1" type="ORF">E2C01_093218</name>
</gene>
<organism evidence="1 2">
    <name type="scientific">Portunus trituberculatus</name>
    <name type="common">Swimming crab</name>
    <name type="synonym">Neptunus trituberculatus</name>
    <dbReference type="NCBI Taxonomy" id="210409"/>
    <lineage>
        <taxon>Eukaryota</taxon>
        <taxon>Metazoa</taxon>
        <taxon>Ecdysozoa</taxon>
        <taxon>Arthropoda</taxon>
        <taxon>Crustacea</taxon>
        <taxon>Multicrustacea</taxon>
        <taxon>Malacostraca</taxon>
        <taxon>Eumalacostraca</taxon>
        <taxon>Eucarida</taxon>
        <taxon>Decapoda</taxon>
        <taxon>Pleocyemata</taxon>
        <taxon>Brachyura</taxon>
        <taxon>Eubrachyura</taxon>
        <taxon>Portunoidea</taxon>
        <taxon>Portunidae</taxon>
        <taxon>Portuninae</taxon>
        <taxon>Portunus</taxon>
    </lineage>
</organism>
<dbReference type="AlphaFoldDB" id="A0A5B7JM66"/>
<comment type="caution">
    <text evidence="1">The sequence shown here is derived from an EMBL/GenBank/DDBJ whole genome shotgun (WGS) entry which is preliminary data.</text>
</comment>